<gene>
    <name evidence="3" type="ORF">LUZ62_034141</name>
</gene>
<proteinExistence type="predicted"/>
<evidence type="ECO:0000313" key="4">
    <source>
        <dbReference type="Proteomes" id="UP001140206"/>
    </source>
</evidence>
<comment type="caution">
    <text evidence="3">The sequence shown here is derived from an EMBL/GenBank/DDBJ whole genome shotgun (WGS) entry which is preliminary data.</text>
</comment>
<organism evidence="3 4">
    <name type="scientific">Rhynchospora pubera</name>
    <dbReference type="NCBI Taxonomy" id="906938"/>
    <lineage>
        <taxon>Eukaryota</taxon>
        <taxon>Viridiplantae</taxon>
        <taxon>Streptophyta</taxon>
        <taxon>Embryophyta</taxon>
        <taxon>Tracheophyta</taxon>
        <taxon>Spermatophyta</taxon>
        <taxon>Magnoliopsida</taxon>
        <taxon>Liliopsida</taxon>
        <taxon>Poales</taxon>
        <taxon>Cyperaceae</taxon>
        <taxon>Cyperoideae</taxon>
        <taxon>Rhynchosporeae</taxon>
        <taxon>Rhynchospora</taxon>
    </lineage>
</organism>
<dbReference type="GO" id="GO:0006508">
    <property type="term" value="P:proteolysis"/>
    <property type="evidence" value="ECO:0007669"/>
    <property type="project" value="UniProtKB-KW"/>
</dbReference>
<dbReference type="Gene3D" id="3.90.70.10">
    <property type="entry name" value="Cysteine proteinases"/>
    <property type="match status" value="1"/>
</dbReference>
<keyword evidence="1" id="KW-0472">Membrane</keyword>
<keyword evidence="3" id="KW-0645">Protease</keyword>
<dbReference type="GO" id="GO:0008233">
    <property type="term" value="F:peptidase activity"/>
    <property type="evidence" value="ECO:0007669"/>
    <property type="project" value="UniProtKB-KW"/>
</dbReference>
<dbReference type="AlphaFoldDB" id="A0AAV8HXT7"/>
<dbReference type="SMART" id="SM00848">
    <property type="entry name" value="Inhibitor_I29"/>
    <property type="match status" value="1"/>
</dbReference>
<keyword evidence="1" id="KW-1133">Transmembrane helix</keyword>
<evidence type="ECO:0000313" key="3">
    <source>
        <dbReference type="EMBL" id="KAJ4821575.1"/>
    </source>
</evidence>
<sequence length="146" mass="16322">MASSSSLQSTIIMGIVVSLLCGVSLRLTIANDPLMAIFEKWMVDFDRVYANDVEKLLRFEVFKTNLQYIESTNKKSGLTYKLGLNKFADFTNLEFMTQFASYTPRSTPKKSTPCKYATFVSAPTSVDWRLQGAVTPVRDQCSCGGM</sequence>
<dbReference type="Proteomes" id="UP001140206">
    <property type="component" value="Chromosome 1"/>
</dbReference>
<feature type="transmembrane region" description="Helical" evidence="1">
    <location>
        <begin position="6"/>
        <end position="25"/>
    </location>
</feature>
<feature type="domain" description="Cathepsin propeptide inhibitor" evidence="2">
    <location>
        <begin position="38"/>
        <end position="95"/>
    </location>
</feature>
<reference evidence="3" key="1">
    <citation type="submission" date="2022-08" db="EMBL/GenBank/DDBJ databases">
        <authorList>
            <person name="Marques A."/>
        </authorList>
    </citation>
    <scope>NUCLEOTIDE SEQUENCE</scope>
    <source>
        <strain evidence="3">RhyPub2mFocal</strain>
        <tissue evidence="3">Leaves</tissue>
    </source>
</reference>
<dbReference type="InterPro" id="IPR038765">
    <property type="entry name" value="Papain-like_cys_pep_sf"/>
</dbReference>
<dbReference type="InterPro" id="IPR013201">
    <property type="entry name" value="Prot_inhib_I29"/>
</dbReference>
<dbReference type="Pfam" id="PF08246">
    <property type="entry name" value="Inhibitor_I29"/>
    <property type="match status" value="1"/>
</dbReference>
<dbReference type="EMBL" id="JAMFTS010000001">
    <property type="protein sequence ID" value="KAJ4821575.1"/>
    <property type="molecule type" value="Genomic_DNA"/>
</dbReference>
<accession>A0AAV8HXT7</accession>
<name>A0AAV8HXT7_9POAL</name>
<keyword evidence="4" id="KW-1185">Reference proteome</keyword>
<keyword evidence="3" id="KW-0378">Hydrolase</keyword>
<protein>
    <submittedName>
        <fullName evidence="3">Cysteine protease</fullName>
    </submittedName>
</protein>
<evidence type="ECO:0000259" key="2">
    <source>
        <dbReference type="SMART" id="SM00848"/>
    </source>
</evidence>
<dbReference type="SUPFAM" id="SSF54001">
    <property type="entry name" value="Cysteine proteinases"/>
    <property type="match status" value="1"/>
</dbReference>
<keyword evidence="1" id="KW-0812">Transmembrane</keyword>
<evidence type="ECO:0000256" key="1">
    <source>
        <dbReference type="SAM" id="Phobius"/>
    </source>
</evidence>